<protein>
    <submittedName>
        <fullName evidence="2">Uncharacterized protein</fullName>
    </submittedName>
</protein>
<sequence>MWLKTVGIFLGLTCAQACFVGVLLWILDKMPDKSFWIFNFSSRWSFLAGAVLAMSPVILVVNYFAAFWYTFGYELFSYSNKIWPVQMLFLGSGPLAWVAMIYFWRGELPDKGNFVWLLLYVCGAIIAKLWK</sequence>
<keyword evidence="1" id="KW-0472">Membrane</keyword>
<keyword evidence="1" id="KW-1133">Transmembrane helix</keyword>
<feature type="transmembrane region" description="Helical" evidence="1">
    <location>
        <begin position="113"/>
        <end position="130"/>
    </location>
</feature>
<dbReference type="AlphaFoldDB" id="A0A2H0WKX8"/>
<accession>A0A2H0WKX8</accession>
<organism evidence="2 3">
    <name type="scientific">Candidatus Tagabacteria bacterium CG09_land_8_20_14_0_10_41_14</name>
    <dbReference type="NCBI Taxonomy" id="1975021"/>
    <lineage>
        <taxon>Bacteria</taxon>
        <taxon>Candidatus Tagaibacteriota</taxon>
    </lineage>
</organism>
<evidence type="ECO:0000313" key="3">
    <source>
        <dbReference type="Proteomes" id="UP000230353"/>
    </source>
</evidence>
<keyword evidence="1" id="KW-0812">Transmembrane</keyword>
<gene>
    <name evidence="2" type="ORF">COT67_02840</name>
</gene>
<comment type="caution">
    <text evidence="2">The sequence shown here is derived from an EMBL/GenBank/DDBJ whole genome shotgun (WGS) entry which is preliminary data.</text>
</comment>
<feature type="transmembrane region" description="Helical" evidence="1">
    <location>
        <begin position="6"/>
        <end position="27"/>
    </location>
</feature>
<feature type="transmembrane region" description="Helical" evidence="1">
    <location>
        <begin position="83"/>
        <end position="104"/>
    </location>
</feature>
<reference evidence="3" key="1">
    <citation type="submission" date="2017-09" db="EMBL/GenBank/DDBJ databases">
        <title>Depth-based differentiation of microbial function through sediment-hosted aquifers and enrichment of novel symbionts in the deep terrestrial subsurface.</title>
        <authorList>
            <person name="Probst A.J."/>
            <person name="Ladd B."/>
            <person name="Jarett J.K."/>
            <person name="Geller-Mcgrath D.E."/>
            <person name="Sieber C.M.K."/>
            <person name="Emerson J.B."/>
            <person name="Anantharaman K."/>
            <person name="Thomas B.C."/>
            <person name="Malmstrom R."/>
            <person name="Stieglmeier M."/>
            <person name="Klingl A."/>
            <person name="Woyke T."/>
            <person name="Ryan C.M."/>
            <person name="Banfield J.F."/>
        </authorList>
    </citation>
    <scope>NUCLEOTIDE SEQUENCE [LARGE SCALE GENOMIC DNA]</scope>
</reference>
<proteinExistence type="predicted"/>
<evidence type="ECO:0000313" key="2">
    <source>
        <dbReference type="EMBL" id="PIS13235.1"/>
    </source>
</evidence>
<dbReference type="Proteomes" id="UP000230353">
    <property type="component" value="Unassembled WGS sequence"/>
</dbReference>
<evidence type="ECO:0000256" key="1">
    <source>
        <dbReference type="SAM" id="Phobius"/>
    </source>
</evidence>
<name>A0A2H0WKX8_9BACT</name>
<dbReference type="EMBL" id="PEZL01000041">
    <property type="protein sequence ID" value="PIS13235.1"/>
    <property type="molecule type" value="Genomic_DNA"/>
</dbReference>
<feature type="transmembrane region" description="Helical" evidence="1">
    <location>
        <begin position="47"/>
        <end position="71"/>
    </location>
</feature>